<evidence type="ECO:0000313" key="1">
    <source>
        <dbReference type="EMBL" id="QYA34021.1"/>
    </source>
</evidence>
<name>A0AAT9P9C7_9STAP</name>
<reference evidence="1" key="1">
    <citation type="submission" date="2024-06" db="EMBL/GenBank/DDBJ databases">
        <title>Prevalence and characterization of methicillin-resistant Macrococcus spp. in food producing animals and meat in Switzerland in 2019.</title>
        <authorList>
            <person name="Keller J.E."/>
            <person name="Schwendener S."/>
            <person name="Neuenschwander J."/>
            <person name="Overesch G."/>
            <person name="Perreten V."/>
        </authorList>
    </citation>
    <scope>NUCLEOTIDE SEQUENCE</scope>
    <source>
        <strain evidence="1">19Msa1099</strain>
        <plasmid evidence="1">p19Msa1047_11</plasmid>
    </source>
</reference>
<sequence>MVVTSGSIAFIENNIENAISEMSRVLSKDGYLIDTCISYIESPPEEIINEASSSLESNIPILTKNEYIKMYENKGLYLFNSINIDNKSDDAQDIDKIIKYVIDREQRLRDSQSLKRNNIENVIKNKLEKLLRSFKENDKYTSSDILIFKKENE</sequence>
<keyword evidence="1" id="KW-0614">Plasmid</keyword>
<gene>
    <name evidence="1" type="ORF">KYI10_11500</name>
</gene>
<protein>
    <recommendedName>
        <fullName evidence="2">Class I SAM-dependent methyltransferase</fullName>
    </recommendedName>
</protein>
<accession>A0AAT9P9C7</accession>
<organism evidence="1">
    <name type="scientific">Macrococcus psychrotolerans</name>
    <dbReference type="NCBI Taxonomy" id="3039389"/>
    <lineage>
        <taxon>Bacteria</taxon>
        <taxon>Bacillati</taxon>
        <taxon>Bacillota</taxon>
        <taxon>Bacilli</taxon>
        <taxon>Bacillales</taxon>
        <taxon>Staphylococcaceae</taxon>
        <taxon>Macrococcus</taxon>
    </lineage>
</organism>
<dbReference type="EMBL" id="CP079956">
    <property type="protein sequence ID" value="QYA34021.1"/>
    <property type="molecule type" value="Genomic_DNA"/>
</dbReference>
<evidence type="ECO:0008006" key="2">
    <source>
        <dbReference type="Google" id="ProtNLM"/>
    </source>
</evidence>
<dbReference type="AlphaFoldDB" id="A0AAT9P9C7"/>
<proteinExistence type="predicted"/>
<geneLocation type="plasmid" evidence="1">
    <name>p19Msa1047_11</name>
</geneLocation>